<proteinExistence type="inferred from homology"/>
<dbReference type="InterPro" id="IPR013328">
    <property type="entry name" value="6PGD_dom2"/>
</dbReference>
<dbReference type="InterPro" id="IPR036291">
    <property type="entry name" value="NAD(P)-bd_dom_sf"/>
</dbReference>
<dbReference type="Pfam" id="PF08546">
    <property type="entry name" value="ApbA_C"/>
    <property type="match status" value="1"/>
</dbReference>
<keyword evidence="3" id="KW-0560">Oxidoreductase</keyword>
<name>A0A0L0P1B5_CANAR</name>
<gene>
    <name evidence="6" type="ORF">QG37_03007</name>
</gene>
<comment type="similarity">
    <text evidence="1">Belongs to the ketopantoate reductase family.</text>
</comment>
<dbReference type="GO" id="GO:0008677">
    <property type="term" value="F:2-dehydropantoate 2-reductase activity"/>
    <property type="evidence" value="ECO:0007669"/>
    <property type="project" value="InterPro"/>
</dbReference>
<dbReference type="GO" id="GO:0005737">
    <property type="term" value="C:cytoplasm"/>
    <property type="evidence" value="ECO:0007669"/>
    <property type="project" value="TreeGrafter"/>
</dbReference>
<dbReference type="InterPro" id="IPR013752">
    <property type="entry name" value="KPA_reductase"/>
</dbReference>
<evidence type="ECO:0008006" key="8">
    <source>
        <dbReference type="Google" id="ProtNLM"/>
    </source>
</evidence>
<dbReference type="InterPro" id="IPR003710">
    <property type="entry name" value="ApbA"/>
</dbReference>
<dbReference type="InterPro" id="IPR013332">
    <property type="entry name" value="KPR_N"/>
</dbReference>
<evidence type="ECO:0000256" key="3">
    <source>
        <dbReference type="ARBA" id="ARBA00023002"/>
    </source>
</evidence>
<sequence length="367" mass="39990">MDSDILNTSRSPELQFSKYFLLSLLLFLKKMPLKVVVVGSGGVGSMAAYALSLNAETTAIVRSDYNQVSKHGFSIESVDYGTIESFMPQHVVPSIGEAAKQGPYDFIVVTTKNTPDISKGEELIEPLVGAESTIVLVQNGIDIGAPYVAKYPQNVVLSGVSMISSTNYGGKITHVGHDELMVGYFTNPNLPVEPQESAAKSFVRLYKNAHNDCVYDENVKYTRWRKLVYNATLNTICSLTGVDVGRLELFGGMDMVRTAMREVLAAAKSDGVDLPESIMEFMIRSDDGNYYAPLMLVDIRKGNYIELEVILGNAVRIAERNGVAVPTLSLVYKLLAVVQKSTMEAKGAIDVPKERPVPSKNGSTNGI</sequence>
<dbReference type="Gene3D" id="1.10.1040.10">
    <property type="entry name" value="N-(1-d-carboxylethyl)-l-norvaline Dehydrogenase, domain 2"/>
    <property type="match status" value="1"/>
</dbReference>
<dbReference type="SUPFAM" id="SSF51735">
    <property type="entry name" value="NAD(P)-binding Rossmann-fold domains"/>
    <property type="match status" value="1"/>
</dbReference>
<keyword evidence="2" id="KW-0521">NADP</keyword>
<dbReference type="VEuPathDB" id="FungiDB:QG37_03007"/>
<dbReference type="InterPro" id="IPR008927">
    <property type="entry name" value="6-PGluconate_DH-like_C_sf"/>
</dbReference>
<evidence type="ECO:0000313" key="6">
    <source>
        <dbReference type="EMBL" id="KNE00060.1"/>
    </source>
</evidence>
<dbReference type="VEuPathDB" id="FungiDB:CJI96_0001376"/>
<reference evidence="7" key="1">
    <citation type="journal article" date="2015" name="BMC Genomics">
        <title>Draft genome of a commonly misdiagnosed multidrug resistant pathogen Candida auris.</title>
        <authorList>
            <person name="Chatterjee S."/>
            <person name="Alampalli S.V."/>
            <person name="Nageshan R.K."/>
            <person name="Chettiar S.T."/>
            <person name="Joshi S."/>
            <person name="Tatu U.S."/>
        </authorList>
    </citation>
    <scope>NUCLEOTIDE SEQUENCE [LARGE SCALE GENOMIC DNA]</scope>
    <source>
        <strain evidence="7">6684</strain>
    </source>
</reference>
<evidence type="ECO:0000259" key="4">
    <source>
        <dbReference type="Pfam" id="PF02558"/>
    </source>
</evidence>
<dbReference type="InterPro" id="IPR051402">
    <property type="entry name" value="KPR-Related"/>
</dbReference>
<evidence type="ECO:0000259" key="5">
    <source>
        <dbReference type="Pfam" id="PF08546"/>
    </source>
</evidence>
<feature type="domain" description="Ketopantoate reductase C-terminal" evidence="5">
    <location>
        <begin position="218"/>
        <end position="338"/>
    </location>
</feature>
<dbReference type="PANTHER" id="PTHR21708">
    <property type="entry name" value="PROBABLE 2-DEHYDROPANTOATE 2-REDUCTASE"/>
    <property type="match status" value="1"/>
</dbReference>
<accession>A0A0L0P1B5</accession>
<dbReference type="PANTHER" id="PTHR21708:SF30">
    <property type="entry name" value="2-DEHYDROPANTOATE 2-REDUCTASE-RELATED"/>
    <property type="match status" value="1"/>
</dbReference>
<dbReference type="Proteomes" id="UP000037122">
    <property type="component" value="Unassembled WGS sequence"/>
</dbReference>
<organism evidence="6 7">
    <name type="scientific">Candidozyma auris</name>
    <name type="common">Yeast</name>
    <name type="synonym">Candida auris</name>
    <dbReference type="NCBI Taxonomy" id="498019"/>
    <lineage>
        <taxon>Eukaryota</taxon>
        <taxon>Fungi</taxon>
        <taxon>Dikarya</taxon>
        <taxon>Ascomycota</taxon>
        <taxon>Saccharomycotina</taxon>
        <taxon>Pichiomycetes</taxon>
        <taxon>Metschnikowiaceae</taxon>
        <taxon>Candidozyma</taxon>
    </lineage>
</organism>
<comment type="caution">
    <text evidence="6">The sequence shown here is derived from an EMBL/GenBank/DDBJ whole genome shotgun (WGS) entry which is preliminary data.</text>
</comment>
<feature type="domain" description="Ketopantoate reductase N-terminal" evidence="4">
    <location>
        <begin position="35"/>
        <end position="186"/>
    </location>
</feature>
<dbReference type="VEuPathDB" id="FungiDB:CJJ07_001533"/>
<dbReference type="AlphaFoldDB" id="A0A0L0P1B5"/>
<dbReference type="VEuPathDB" id="FungiDB:CJI97_001008"/>
<dbReference type="NCBIfam" id="TIGR00745">
    <property type="entry name" value="apbA_panE"/>
    <property type="match status" value="1"/>
</dbReference>
<dbReference type="VEuPathDB" id="FungiDB:B9J08_000989"/>
<dbReference type="FunFam" id="1.10.1040.10:FF:000017">
    <property type="entry name" value="2-dehydropantoate 2-reductase"/>
    <property type="match status" value="1"/>
</dbReference>
<evidence type="ECO:0000256" key="1">
    <source>
        <dbReference type="ARBA" id="ARBA00007870"/>
    </source>
</evidence>
<dbReference type="SUPFAM" id="SSF48179">
    <property type="entry name" value="6-phosphogluconate dehydrogenase C-terminal domain-like"/>
    <property type="match status" value="1"/>
</dbReference>
<evidence type="ECO:0000313" key="7">
    <source>
        <dbReference type="Proteomes" id="UP000037122"/>
    </source>
</evidence>
<evidence type="ECO:0000256" key="2">
    <source>
        <dbReference type="ARBA" id="ARBA00022857"/>
    </source>
</evidence>
<protein>
    <recommendedName>
        <fullName evidence="8">2-dehydropantoate 2-reductase</fullName>
    </recommendedName>
</protein>
<dbReference type="EMBL" id="LGST01000020">
    <property type="protein sequence ID" value="KNE00060.1"/>
    <property type="molecule type" value="Genomic_DNA"/>
</dbReference>
<dbReference type="Gene3D" id="3.40.50.720">
    <property type="entry name" value="NAD(P)-binding Rossmann-like Domain"/>
    <property type="match status" value="1"/>
</dbReference>
<dbReference type="GO" id="GO:0015940">
    <property type="term" value="P:pantothenate biosynthetic process"/>
    <property type="evidence" value="ECO:0007669"/>
    <property type="project" value="InterPro"/>
</dbReference>
<dbReference type="VEuPathDB" id="FungiDB:CJJ09_002949"/>
<dbReference type="Pfam" id="PF02558">
    <property type="entry name" value="ApbA"/>
    <property type="match status" value="1"/>
</dbReference>